<comment type="caution">
    <text evidence="2">The sequence shown here is derived from an EMBL/GenBank/DDBJ whole genome shotgun (WGS) entry which is preliminary data.</text>
</comment>
<feature type="region of interest" description="Disordered" evidence="1">
    <location>
        <begin position="168"/>
        <end position="219"/>
    </location>
</feature>
<dbReference type="EMBL" id="BGZK01001088">
    <property type="protein sequence ID" value="GBP70839.1"/>
    <property type="molecule type" value="Genomic_DNA"/>
</dbReference>
<evidence type="ECO:0000256" key="1">
    <source>
        <dbReference type="SAM" id="MobiDB-lite"/>
    </source>
</evidence>
<feature type="compositionally biased region" description="Basic and acidic residues" evidence="1">
    <location>
        <begin position="58"/>
        <end position="70"/>
    </location>
</feature>
<accession>A0A4C1Y8F5</accession>
<dbReference type="Proteomes" id="UP000299102">
    <property type="component" value="Unassembled WGS sequence"/>
</dbReference>
<gene>
    <name evidence="2" type="ORF">EVAR_53503_1</name>
</gene>
<organism evidence="2 3">
    <name type="scientific">Eumeta variegata</name>
    <name type="common">Bagworm moth</name>
    <name type="synonym">Eumeta japonica</name>
    <dbReference type="NCBI Taxonomy" id="151549"/>
    <lineage>
        <taxon>Eukaryota</taxon>
        <taxon>Metazoa</taxon>
        <taxon>Ecdysozoa</taxon>
        <taxon>Arthropoda</taxon>
        <taxon>Hexapoda</taxon>
        <taxon>Insecta</taxon>
        <taxon>Pterygota</taxon>
        <taxon>Neoptera</taxon>
        <taxon>Endopterygota</taxon>
        <taxon>Lepidoptera</taxon>
        <taxon>Glossata</taxon>
        <taxon>Ditrysia</taxon>
        <taxon>Tineoidea</taxon>
        <taxon>Psychidae</taxon>
        <taxon>Oiketicinae</taxon>
        <taxon>Eumeta</taxon>
    </lineage>
</organism>
<feature type="compositionally biased region" description="Basic residues" evidence="1">
    <location>
        <begin position="1"/>
        <end position="16"/>
    </location>
</feature>
<name>A0A4C1Y8F5_EUMVA</name>
<reference evidence="2 3" key="1">
    <citation type="journal article" date="2019" name="Commun. Biol.">
        <title>The bagworm genome reveals a unique fibroin gene that provides high tensile strength.</title>
        <authorList>
            <person name="Kono N."/>
            <person name="Nakamura H."/>
            <person name="Ohtoshi R."/>
            <person name="Tomita M."/>
            <person name="Numata K."/>
            <person name="Arakawa K."/>
        </authorList>
    </citation>
    <scope>NUCLEOTIDE SEQUENCE [LARGE SCALE GENOMIC DNA]</scope>
</reference>
<protein>
    <submittedName>
        <fullName evidence="2">Uncharacterized protein</fullName>
    </submittedName>
</protein>
<dbReference type="AlphaFoldDB" id="A0A4C1Y8F5"/>
<feature type="region of interest" description="Disordered" evidence="1">
    <location>
        <begin position="1"/>
        <end position="70"/>
    </location>
</feature>
<keyword evidence="3" id="KW-1185">Reference proteome</keyword>
<dbReference type="OrthoDB" id="8188991at2759"/>
<evidence type="ECO:0000313" key="3">
    <source>
        <dbReference type="Proteomes" id="UP000299102"/>
    </source>
</evidence>
<evidence type="ECO:0000313" key="2">
    <source>
        <dbReference type="EMBL" id="GBP70839.1"/>
    </source>
</evidence>
<sequence length="219" mass="24994">MARPRAPRARRRRHPVTSRGRASARGERSSAMELGGVRAELSVRDQSRSSNGTFTRRMGKEEKEDSGFGFKDRAKAEETLRLLERHDLNYRRLTVRGLLGRARRVLSQNGETRCKFARSGARRDAYGHDKCKQIALYVEFFVFNRDKPKRMLQFSRRRRREKSLTPRSLLSFALGDGRPPGDGTEGSKWQTRCQTPPAGGPSKGRLSSPLTADEHWPVR</sequence>
<proteinExistence type="predicted"/>